<keyword evidence="1" id="KW-0812">Transmembrane</keyword>
<feature type="transmembrane region" description="Helical" evidence="1">
    <location>
        <begin position="119"/>
        <end position="141"/>
    </location>
</feature>
<keyword evidence="1" id="KW-1133">Transmembrane helix</keyword>
<dbReference type="RefSeq" id="WP_007383013.1">
    <property type="nucleotide sequence ID" value="NZ_CM000951.1"/>
</dbReference>
<feature type="transmembrane region" description="Helical" evidence="1">
    <location>
        <begin position="20"/>
        <end position="42"/>
    </location>
</feature>
<reference evidence="2" key="1">
    <citation type="submission" date="2009-10" db="EMBL/GenBank/DDBJ databases">
        <title>The genome sequence of Streptomyces sviceus strain ATCC 29083.</title>
        <authorList>
            <consortium name="The Broad Institute Genome Sequencing Platform"/>
            <consortium name="Broad Institute Microbial Sequencing Center"/>
            <person name="Fischbach M."/>
            <person name="Godfrey P."/>
            <person name="Ward D."/>
            <person name="Young S."/>
            <person name="Zeng Q."/>
            <person name="Koehrsen M."/>
            <person name="Alvarado L."/>
            <person name="Berlin A.M."/>
            <person name="Bochicchio J."/>
            <person name="Borenstein D."/>
            <person name="Chapman S.B."/>
            <person name="Chen Z."/>
            <person name="Engels R."/>
            <person name="Freedman E."/>
            <person name="Gellesch M."/>
            <person name="Goldberg J."/>
            <person name="Griggs A."/>
            <person name="Gujja S."/>
            <person name="Heilman E.R."/>
            <person name="Heiman D.I."/>
            <person name="Hepburn T.A."/>
            <person name="Howarth C."/>
            <person name="Jen D."/>
            <person name="Larson L."/>
            <person name="Lewis B."/>
            <person name="Mehta T."/>
            <person name="Park D."/>
            <person name="Pearson M."/>
            <person name="Richards J."/>
            <person name="Roberts A."/>
            <person name="Saif S."/>
            <person name="Shea T.D."/>
            <person name="Shenoy N."/>
            <person name="Sisk P."/>
            <person name="Stolte C."/>
            <person name="Sykes S.N."/>
            <person name="Thomson T."/>
            <person name="Walk T."/>
            <person name="White J."/>
            <person name="Yandava C."/>
            <person name="Straight P."/>
            <person name="Clardy J."/>
            <person name="Hung D."/>
            <person name="Kolter R."/>
            <person name="Mekalanos J."/>
            <person name="Walker S."/>
            <person name="Walsh C.T."/>
            <person name="Wieland-Brown L.C."/>
            <person name="Haas B."/>
            <person name="Nusbaum C."/>
            <person name="Birren B."/>
        </authorList>
    </citation>
    <scope>NUCLEOTIDE SEQUENCE [LARGE SCALE GENOMIC DNA]</scope>
    <source>
        <strain evidence="2">ATCC 29083</strain>
    </source>
</reference>
<keyword evidence="1" id="KW-0472">Membrane</keyword>
<sequence length="218" mass="22423">MRRSDGGARGALVAAVARTVPWRAVGAGAVVGLLIVGLPRLLSVTPDAWLGLSLLRAAALVFALGLAFLLDDPARRLTTPVPTRRWVRSGLRVALVAPVAALWWTAALALVPAPARPPVGAVTLEAAATAVLAVAAAAVAVRFTDEPEPGPSVAAGFLTLGLLAPLLLPTRWDLFVPVGDPNWQAAHVRWAVLLAAAVLLGAACTAEPVRGLRPRPAS</sequence>
<feature type="transmembrane region" description="Helical" evidence="1">
    <location>
        <begin position="153"/>
        <end position="170"/>
    </location>
</feature>
<feature type="transmembrane region" description="Helical" evidence="1">
    <location>
        <begin position="48"/>
        <end position="70"/>
    </location>
</feature>
<gene>
    <name evidence="2" type="ORF">SSEG_08369</name>
</gene>
<proteinExistence type="predicted"/>
<evidence type="ECO:0000313" key="3">
    <source>
        <dbReference type="Proteomes" id="UP000002785"/>
    </source>
</evidence>
<protein>
    <recommendedName>
        <fullName evidence="4">ABC transporter</fullName>
    </recommendedName>
</protein>
<feature type="transmembrane region" description="Helical" evidence="1">
    <location>
        <begin position="190"/>
        <end position="209"/>
    </location>
</feature>
<name>B5HLY0_STRX2</name>
<dbReference type="Proteomes" id="UP000002785">
    <property type="component" value="Chromosome"/>
</dbReference>
<dbReference type="AlphaFoldDB" id="B5HLY0"/>
<evidence type="ECO:0000313" key="2">
    <source>
        <dbReference type="EMBL" id="EDY53835.1"/>
    </source>
</evidence>
<dbReference type="HOGENOM" id="CLU_1160605_0_0_11"/>
<feature type="transmembrane region" description="Helical" evidence="1">
    <location>
        <begin position="91"/>
        <end position="113"/>
    </location>
</feature>
<organism evidence="2 3">
    <name type="scientific">Streptomyces sviceus (strain ATCC 29083 / DSM 924 / JCM 4929 / NBRC 13980 / NCIMB 11184 / NRRL 5439 / UC 5370)</name>
    <dbReference type="NCBI Taxonomy" id="463191"/>
    <lineage>
        <taxon>Bacteria</taxon>
        <taxon>Bacillati</taxon>
        <taxon>Actinomycetota</taxon>
        <taxon>Actinomycetes</taxon>
        <taxon>Kitasatosporales</taxon>
        <taxon>Streptomycetaceae</taxon>
        <taxon>Streptomyces</taxon>
    </lineage>
</organism>
<keyword evidence="3" id="KW-1185">Reference proteome</keyword>
<dbReference type="EMBL" id="CM000951">
    <property type="protein sequence ID" value="EDY53835.1"/>
    <property type="molecule type" value="Genomic_DNA"/>
</dbReference>
<evidence type="ECO:0008006" key="4">
    <source>
        <dbReference type="Google" id="ProtNLM"/>
    </source>
</evidence>
<dbReference type="eggNOG" id="ENOG50328U4">
    <property type="taxonomic scope" value="Bacteria"/>
</dbReference>
<evidence type="ECO:0000256" key="1">
    <source>
        <dbReference type="SAM" id="Phobius"/>
    </source>
</evidence>
<accession>B5HLY0</accession>